<proteinExistence type="predicted"/>
<dbReference type="EMBL" id="JAACQH010000047">
    <property type="protein sequence ID" value="NCS91312.1"/>
    <property type="molecule type" value="Genomic_DNA"/>
</dbReference>
<dbReference type="SUPFAM" id="SSF54631">
    <property type="entry name" value="CBS-domain pair"/>
    <property type="match status" value="1"/>
</dbReference>
<evidence type="ECO:0000313" key="4">
    <source>
        <dbReference type="EMBL" id="NCN65193.1"/>
    </source>
</evidence>
<gene>
    <name evidence="5" type="ORF">GW779_02660</name>
    <name evidence="4" type="ORF">GW910_03890</name>
</gene>
<name>A0A8J7YUD6_9ARCH</name>
<dbReference type="SMART" id="SM00116">
    <property type="entry name" value="CBS"/>
    <property type="match status" value="2"/>
</dbReference>
<evidence type="ECO:0000313" key="5">
    <source>
        <dbReference type="EMBL" id="NCS91312.1"/>
    </source>
</evidence>
<protein>
    <submittedName>
        <fullName evidence="5">CBS domain-containing protein</fullName>
    </submittedName>
</protein>
<accession>A0A8J7YUD6</accession>
<dbReference type="InterPro" id="IPR046342">
    <property type="entry name" value="CBS_dom_sf"/>
</dbReference>
<feature type="domain" description="CBS" evidence="3">
    <location>
        <begin position="451"/>
        <end position="505"/>
    </location>
</feature>
<dbReference type="EMBL" id="JAACVF010000098">
    <property type="protein sequence ID" value="NCN65193.1"/>
    <property type="molecule type" value="Genomic_DNA"/>
</dbReference>
<feature type="domain" description="CBS" evidence="3">
    <location>
        <begin position="391"/>
        <end position="450"/>
    </location>
</feature>
<dbReference type="InterPro" id="IPR002708">
    <property type="entry name" value="HcyBio"/>
</dbReference>
<dbReference type="Pfam" id="PF00571">
    <property type="entry name" value="CBS"/>
    <property type="match status" value="2"/>
</dbReference>
<evidence type="ECO:0000313" key="6">
    <source>
        <dbReference type="Proteomes" id="UP000738826"/>
    </source>
</evidence>
<sequence>MKMKTIAEINEKIKNGDVVVVTAENMIDIVKENGVEKAAREVDVVTTGTMGKMCSSGAFLNFGHSDPPMKLSKNVFLNDVDAYGYIAAADVYIGAAACSRKNKCYGGGHVIEDLINRKEIYLTAEGDKTDCYPKTSIETKITIDDLNQAILCNPRNAYQNYNVAVNSSDKTLYTYMGTLLPNFGNVTFSSAGQLSPLINDPYLETIGIGTRIFLGGGTGYVIGEGTQHNTEVERINDVPVKPAATLMVKGDLKQMNSKFLKGCYVHKYGTTLYVGIGIPIPILNESLARFCSISDAQIFANVIDYAVPRRSKPLIRKISYAELRSGKITINDEEVPVSSLSSYKKASEIASELKNLILRKDFLLTQAVAELPKSKFKPMKEITKEIKVKDVMTEAIVADLDSEISHISRIMIEKNVNHIAILKKGLLVGIVTSWDITKAYGLKTENLTDIMTTNVIVASPDENIEDVAKRLDEHNISALLVVVEKKVVGIITAENISKLVKNRKI</sequence>
<reference evidence="5" key="1">
    <citation type="submission" date="2019-11" db="EMBL/GenBank/DDBJ databases">
        <title>Lipid analysis of CO2-rich subsurface aquifers suggests an autotrophy-based deep biosphere with lysolipids enriched in CPR bacteria.</title>
        <authorList>
            <person name="Probst A.J."/>
            <person name="Elling F.J."/>
            <person name="Castelle C.J."/>
            <person name="Zhu Q."/>
            <person name="Elvert M."/>
            <person name="Birarda G."/>
            <person name="Holman H.-Y."/>
            <person name="Lane K.R."/>
            <person name="Ladd B."/>
            <person name="Ryan M.C."/>
            <person name="Woyke T."/>
            <person name="Hinrichs K.-U."/>
            <person name="Banfield J.F."/>
        </authorList>
    </citation>
    <scope>NUCLEOTIDE SEQUENCE</scope>
    <source>
        <strain evidence="4">CG_2015-01_33_1645</strain>
        <strain evidence="5">CG_2015-04_33_537</strain>
    </source>
</reference>
<keyword evidence="2" id="KW-0129">CBS domain</keyword>
<organism evidence="5 6">
    <name type="scientific">Candidatus Altarchaeum hamiconexum</name>
    <dbReference type="NCBI Taxonomy" id="1803513"/>
    <lineage>
        <taxon>Archaea</taxon>
        <taxon>Candidatus Altarchaeota</taxon>
        <taxon>Candidatus Altiarchaeia</taxon>
        <taxon>Candidatus Altarchaeales</taxon>
        <taxon>Candidatus Altarchaeaceae</taxon>
        <taxon>Candidatus Altarchaeum</taxon>
    </lineage>
</organism>
<dbReference type="PANTHER" id="PTHR48108">
    <property type="entry name" value="CBS DOMAIN-CONTAINING PROTEIN CBSX2, CHLOROPLASTIC"/>
    <property type="match status" value="1"/>
</dbReference>
<dbReference type="AlphaFoldDB" id="A0A8J7YUD6"/>
<dbReference type="Proteomes" id="UP000768163">
    <property type="component" value="Unassembled WGS sequence"/>
</dbReference>
<dbReference type="Proteomes" id="UP000738826">
    <property type="component" value="Unassembled WGS sequence"/>
</dbReference>
<evidence type="ECO:0000256" key="1">
    <source>
        <dbReference type="ARBA" id="ARBA00022737"/>
    </source>
</evidence>
<dbReference type="InterPro" id="IPR051462">
    <property type="entry name" value="CBS_domain-containing"/>
</dbReference>
<dbReference type="Gene3D" id="3.10.580.10">
    <property type="entry name" value="CBS-domain"/>
    <property type="match status" value="2"/>
</dbReference>
<dbReference type="PANTHER" id="PTHR48108:SF30">
    <property type="entry name" value="L-ASPARTATE SEMIALDEHYDE SULFURTRANSFERASE"/>
    <property type="match status" value="1"/>
</dbReference>
<dbReference type="Pfam" id="PF01837">
    <property type="entry name" value="HcyBio"/>
    <property type="match status" value="1"/>
</dbReference>
<dbReference type="PROSITE" id="PS51371">
    <property type="entry name" value="CBS"/>
    <property type="match status" value="2"/>
</dbReference>
<dbReference type="InterPro" id="IPR000644">
    <property type="entry name" value="CBS_dom"/>
</dbReference>
<comment type="caution">
    <text evidence="5">The sequence shown here is derived from an EMBL/GenBank/DDBJ whole genome shotgun (WGS) entry which is preliminary data.</text>
</comment>
<evidence type="ECO:0000259" key="3">
    <source>
        <dbReference type="PROSITE" id="PS51371"/>
    </source>
</evidence>
<keyword evidence="1" id="KW-0677">Repeat</keyword>
<evidence type="ECO:0000256" key="2">
    <source>
        <dbReference type="PROSITE-ProRule" id="PRU00703"/>
    </source>
</evidence>